<dbReference type="OrthoDB" id="10264738at2759"/>
<feature type="domain" description="PPM-type phosphatase" evidence="12">
    <location>
        <begin position="140"/>
        <end position="396"/>
    </location>
</feature>
<keyword evidence="7" id="KW-0460">Magnesium</keyword>
<evidence type="ECO:0000256" key="4">
    <source>
        <dbReference type="ARBA" id="ARBA00013081"/>
    </source>
</evidence>
<dbReference type="PANTHER" id="PTHR13832:SF803">
    <property type="entry name" value="PROTEIN PHOSPHATASE 1G"/>
    <property type="match status" value="1"/>
</dbReference>
<feature type="compositionally biased region" description="Low complexity" evidence="10">
    <location>
        <begin position="439"/>
        <end position="456"/>
    </location>
</feature>
<evidence type="ECO:0000313" key="14">
    <source>
        <dbReference type="Proteomes" id="UP000515908"/>
    </source>
</evidence>
<keyword evidence="11" id="KW-1133">Transmembrane helix</keyword>
<keyword evidence="11" id="KW-0472">Membrane</keyword>
<evidence type="ECO:0000259" key="12">
    <source>
        <dbReference type="PROSITE" id="PS51746"/>
    </source>
</evidence>
<dbReference type="EMBL" id="LR877150">
    <property type="protein sequence ID" value="CAD2216261.1"/>
    <property type="molecule type" value="Genomic_DNA"/>
</dbReference>
<evidence type="ECO:0000256" key="1">
    <source>
        <dbReference type="ARBA" id="ARBA00001936"/>
    </source>
</evidence>
<dbReference type="PROSITE" id="PS51746">
    <property type="entry name" value="PPM_2"/>
    <property type="match status" value="1"/>
</dbReference>
<keyword evidence="6" id="KW-0378">Hydrolase</keyword>
<feature type="region of interest" description="Disordered" evidence="10">
    <location>
        <begin position="439"/>
        <end position="515"/>
    </location>
</feature>
<evidence type="ECO:0000256" key="10">
    <source>
        <dbReference type="SAM" id="MobiDB-lite"/>
    </source>
</evidence>
<evidence type="ECO:0000256" key="8">
    <source>
        <dbReference type="ARBA" id="ARBA00022912"/>
    </source>
</evidence>
<feature type="transmembrane region" description="Helical" evidence="11">
    <location>
        <begin position="53"/>
        <end position="72"/>
    </location>
</feature>
<evidence type="ECO:0000256" key="9">
    <source>
        <dbReference type="ARBA" id="ARBA00023211"/>
    </source>
</evidence>
<feature type="compositionally biased region" description="Basic and acidic residues" evidence="10">
    <location>
        <begin position="505"/>
        <end position="515"/>
    </location>
</feature>
<keyword evidence="11" id="KW-0812">Transmembrane</keyword>
<gene>
    <name evidence="13" type="ORF">ADEAN_000372200</name>
</gene>
<keyword evidence="5" id="KW-0479">Metal-binding</keyword>
<dbReference type="SMART" id="SM00332">
    <property type="entry name" value="PP2Cc"/>
    <property type="match status" value="1"/>
</dbReference>
<organism evidence="13 14">
    <name type="scientific">Angomonas deanei</name>
    <dbReference type="NCBI Taxonomy" id="59799"/>
    <lineage>
        <taxon>Eukaryota</taxon>
        <taxon>Discoba</taxon>
        <taxon>Euglenozoa</taxon>
        <taxon>Kinetoplastea</taxon>
        <taxon>Metakinetoplastina</taxon>
        <taxon>Trypanosomatida</taxon>
        <taxon>Trypanosomatidae</taxon>
        <taxon>Strigomonadinae</taxon>
        <taxon>Angomonas</taxon>
    </lineage>
</organism>
<evidence type="ECO:0000256" key="2">
    <source>
        <dbReference type="ARBA" id="ARBA00001946"/>
    </source>
</evidence>
<evidence type="ECO:0000256" key="6">
    <source>
        <dbReference type="ARBA" id="ARBA00022801"/>
    </source>
</evidence>
<accession>S9WWJ3</accession>
<sequence>MPPKRLNRVPPKVSAAKKQPLTPTQTLLQQQLQLNSLQVFRQLQQQQKNSKSTLVLSFFLLLGSLVSVYLVFHRYGLIIALAVATVLYRLRLMSFLDLIINYVVSRNDMATYSNALRRADIMSEPITKKVTEKGENEYLAFASSCMQGWRRSMEDSHTNVLLGNGGFFGVYDGHSGAETAKFCGANMYDYVARSDAFSKGDYTSALHDGFISLDKHLHSLPNHEKSGCTACVLYFANDQLYCANAGDSRCVLCRNGEAFPLSNDHKPYLESEQARIERAGGYIWNRRVNGILALSRAIGDFGFKKNTQLSWDQQSVTSSPEVRTTHLNRDTDEFAVIACDGIWDMRSNEQVVEFVRNRIQQRFPLNVICEQLMDTCLSPVPFGLGCDNMSVIIVQFKRHSPAPAAPVLAKNGKSQDDGLDAREKSGILAAAESECSLESSRSSLKASPKLAASSSSNIPKTNASKRNSPNTLSLPTHVEVERNADSRIVPSDSDTLSESQQSEMDQLREFVSKSK</sequence>
<dbReference type="EC" id="3.1.3.16" evidence="4"/>
<protein>
    <recommendedName>
        <fullName evidence="4">protein-serine/threonine phosphatase</fullName>
        <ecNumber evidence="4">3.1.3.16</ecNumber>
    </recommendedName>
</protein>
<keyword evidence="9" id="KW-0464">Manganese</keyword>
<evidence type="ECO:0000256" key="5">
    <source>
        <dbReference type="ARBA" id="ARBA00022723"/>
    </source>
</evidence>
<dbReference type="Pfam" id="PF00481">
    <property type="entry name" value="PP2C"/>
    <property type="match status" value="1"/>
</dbReference>
<dbReference type="InterPro" id="IPR001932">
    <property type="entry name" value="PPM-type_phosphatase-like_dom"/>
</dbReference>
<reference evidence="13 14" key="1">
    <citation type="submission" date="2020-08" db="EMBL/GenBank/DDBJ databases">
        <authorList>
            <person name="Newling K."/>
            <person name="Davey J."/>
            <person name="Forrester S."/>
        </authorList>
    </citation>
    <scope>NUCLEOTIDE SEQUENCE [LARGE SCALE GENOMIC DNA]</scope>
    <source>
        <strain evidence="14">Crithidia deanei Carvalho (ATCC PRA-265)</strain>
    </source>
</reference>
<comment type="cofactor">
    <cofactor evidence="1">
        <name>Mn(2+)</name>
        <dbReference type="ChEBI" id="CHEBI:29035"/>
    </cofactor>
</comment>
<comment type="cofactor">
    <cofactor evidence="2">
        <name>Mg(2+)</name>
        <dbReference type="ChEBI" id="CHEBI:18420"/>
    </cofactor>
</comment>
<dbReference type="AlphaFoldDB" id="S9WWJ3"/>
<dbReference type="VEuPathDB" id="TriTrypDB:ADEAN_000372200"/>
<name>S9WWJ3_9TRYP</name>
<dbReference type="CDD" id="cd00143">
    <property type="entry name" value="PP2Cc"/>
    <property type="match status" value="1"/>
</dbReference>
<keyword evidence="14" id="KW-1185">Reference proteome</keyword>
<dbReference type="Proteomes" id="UP000515908">
    <property type="component" value="Chromosome 06"/>
</dbReference>
<comment type="similarity">
    <text evidence="3">Belongs to the PP2C family.</text>
</comment>
<dbReference type="FunFam" id="3.60.40.10:FF:000016">
    <property type="entry name" value="Protein phosphatase 2C"/>
    <property type="match status" value="1"/>
</dbReference>
<evidence type="ECO:0000256" key="3">
    <source>
        <dbReference type="ARBA" id="ARBA00006702"/>
    </source>
</evidence>
<dbReference type="GO" id="GO:0046872">
    <property type="term" value="F:metal ion binding"/>
    <property type="evidence" value="ECO:0007669"/>
    <property type="project" value="UniProtKB-KW"/>
</dbReference>
<evidence type="ECO:0000256" key="7">
    <source>
        <dbReference type="ARBA" id="ARBA00022842"/>
    </source>
</evidence>
<evidence type="ECO:0000256" key="11">
    <source>
        <dbReference type="SAM" id="Phobius"/>
    </source>
</evidence>
<dbReference type="GO" id="GO:0004722">
    <property type="term" value="F:protein serine/threonine phosphatase activity"/>
    <property type="evidence" value="ECO:0007669"/>
    <property type="project" value="UniProtKB-EC"/>
</dbReference>
<dbReference type="Gene3D" id="3.60.40.10">
    <property type="entry name" value="PPM-type phosphatase domain"/>
    <property type="match status" value="1"/>
</dbReference>
<proteinExistence type="inferred from homology"/>
<dbReference type="SUPFAM" id="SSF81606">
    <property type="entry name" value="PP2C-like"/>
    <property type="match status" value="1"/>
</dbReference>
<dbReference type="InterPro" id="IPR015655">
    <property type="entry name" value="PP2C"/>
</dbReference>
<feature type="compositionally biased region" description="Polar residues" evidence="10">
    <location>
        <begin position="457"/>
        <end position="474"/>
    </location>
</feature>
<feature type="compositionally biased region" description="Polar residues" evidence="10">
    <location>
        <begin position="492"/>
        <end position="504"/>
    </location>
</feature>
<dbReference type="InterPro" id="IPR036457">
    <property type="entry name" value="PPM-type-like_dom_sf"/>
</dbReference>
<evidence type="ECO:0000313" key="13">
    <source>
        <dbReference type="EMBL" id="CAD2216261.1"/>
    </source>
</evidence>
<dbReference type="PANTHER" id="PTHR13832">
    <property type="entry name" value="PROTEIN PHOSPHATASE 2C"/>
    <property type="match status" value="1"/>
</dbReference>
<keyword evidence="8" id="KW-0904">Protein phosphatase</keyword>